<evidence type="ECO:0000313" key="3">
    <source>
        <dbReference type="Proteomes" id="UP001152484"/>
    </source>
</evidence>
<evidence type="ECO:0000313" key="2">
    <source>
        <dbReference type="EMBL" id="CAH9099870.1"/>
    </source>
</evidence>
<reference evidence="2" key="1">
    <citation type="submission" date="2022-07" db="EMBL/GenBank/DDBJ databases">
        <authorList>
            <person name="Macas J."/>
            <person name="Novak P."/>
            <person name="Neumann P."/>
        </authorList>
    </citation>
    <scope>NUCLEOTIDE SEQUENCE</scope>
</reference>
<dbReference type="EMBL" id="CAMAPE010000038">
    <property type="protein sequence ID" value="CAH9099870.1"/>
    <property type="molecule type" value="Genomic_DNA"/>
</dbReference>
<keyword evidence="3" id="KW-1185">Reference proteome</keyword>
<feature type="compositionally biased region" description="Polar residues" evidence="1">
    <location>
        <begin position="1"/>
        <end position="12"/>
    </location>
</feature>
<evidence type="ECO:0000256" key="1">
    <source>
        <dbReference type="SAM" id="MobiDB-lite"/>
    </source>
</evidence>
<organism evidence="2 3">
    <name type="scientific">Cuscuta europaea</name>
    <name type="common">European dodder</name>
    <dbReference type="NCBI Taxonomy" id="41803"/>
    <lineage>
        <taxon>Eukaryota</taxon>
        <taxon>Viridiplantae</taxon>
        <taxon>Streptophyta</taxon>
        <taxon>Embryophyta</taxon>
        <taxon>Tracheophyta</taxon>
        <taxon>Spermatophyta</taxon>
        <taxon>Magnoliopsida</taxon>
        <taxon>eudicotyledons</taxon>
        <taxon>Gunneridae</taxon>
        <taxon>Pentapetalae</taxon>
        <taxon>asterids</taxon>
        <taxon>lamiids</taxon>
        <taxon>Solanales</taxon>
        <taxon>Convolvulaceae</taxon>
        <taxon>Cuscuteae</taxon>
        <taxon>Cuscuta</taxon>
        <taxon>Cuscuta subgen. Cuscuta</taxon>
    </lineage>
</organism>
<feature type="region of interest" description="Disordered" evidence="1">
    <location>
        <begin position="1"/>
        <end position="32"/>
    </location>
</feature>
<gene>
    <name evidence="2" type="ORF">CEURO_LOCUS14657</name>
</gene>
<comment type="caution">
    <text evidence="2">The sequence shown here is derived from an EMBL/GenBank/DDBJ whole genome shotgun (WGS) entry which is preliminary data.</text>
</comment>
<protein>
    <submittedName>
        <fullName evidence="2">Uncharacterized protein</fullName>
    </submittedName>
</protein>
<feature type="compositionally biased region" description="Basic and acidic residues" evidence="1">
    <location>
        <begin position="14"/>
        <end position="28"/>
    </location>
</feature>
<accession>A0A9P0ZHL4</accession>
<dbReference type="OrthoDB" id="2214259at2759"/>
<name>A0A9P0ZHL4_CUSEU</name>
<sequence>MSDQQPDAQTSGKRSHEWVLDEFDRKPDDDDDDIKLGKISKLLLLVDPNDFIDSEGNIRDSNKPIPHPYIKEDMLNALDFIRELEDLFFYDPEVSRDFYMILPARMVILECPIQNVGKGIEFFTKDVDDLIAAIYALAKAQYIKYKNDENEAIKWAVLRVSMFKAGWFDSQSHTKYVVAPPDCKKTFITDGEAMKGLDEQAWQLSSFFPFMIEFYFRSHGSHYCADTAADFSAKAKQFAVSSQMGNILSYFLEDILFYHAFRWIGVKRPMQVLRADPGNQRIPSAFRTRVNVSPCGQAVITSAHAVLKKIISFGYLDEVKKYTYFDYANLSRVAEKILSDPWKYHMYSATYEAKALTEAERREVKKAKEDAISFAPFVQAFCDVFLKKSSLGKIKALKKHAAVNPCFIAGN</sequence>
<dbReference type="Proteomes" id="UP001152484">
    <property type="component" value="Unassembled WGS sequence"/>
</dbReference>
<dbReference type="AlphaFoldDB" id="A0A9P0ZHL4"/>
<proteinExistence type="predicted"/>